<evidence type="ECO:0000256" key="6">
    <source>
        <dbReference type="SAM" id="Phobius"/>
    </source>
</evidence>
<keyword evidence="5 6" id="KW-0472">Membrane</keyword>
<evidence type="ECO:0000313" key="9">
    <source>
        <dbReference type="Proteomes" id="UP000199180"/>
    </source>
</evidence>
<evidence type="ECO:0000259" key="7">
    <source>
        <dbReference type="Pfam" id="PF04138"/>
    </source>
</evidence>
<dbReference type="PANTHER" id="PTHR38459">
    <property type="entry name" value="PROPHAGE BACTOPRENOL-LINKED GLUCOSE TRANSLOCASE HOMOLOG"/>
    <property type="match status" value="1"/>
</dbReference>
<keyword evidence="3 6" id="KW-0812">Transmembrane</keyword>
<gene>
    <name evidence="8" type="ORF">SAMN04489858_11228</name>
</gene>
<dbReference type="PANTHER" id="PTHR38459:SF1">
    <property type="entry name" value="PROPHAGE BACTOPRENOL-LINKED GLUCOSE TRANSLOCASE HOMOLOG"/>
    <property type="match status" value="1"/>
</dbReference>
<reference evidence="8 9" key="1">
    <citation type="submission" date="2016-10" db="EMBL/GenBank/DDBJ databases">
        <authorList>
            <person name="de Groot N.N."/>
        </authorList>
    </citation>
    <scope>NUCLEOTIDE SEQUENCE [LARGE SCALE GENOMIC DNA]</scope>
    <source>
        <strain evidence="8 9">DSM 17862</strain>
    </source>
</reference>
<protein>
    <submittedName>
        <fullName evidence="8">Putative flippase GtrA (Transmembrane translocase of bactoprenol-linked glucose)</fullName>
    </submittedName>
</protein>
<evidence type="ECO:0000256" key="3">
    <source>
        <dbReference type="ARBA" id="ARBA00022692"/>
    </source>
</evidence>
<evidence type="ECO:0000256" key="2">
    <source>
        <dbReference type="ARBA" id="ARBA00009399"/>
    </source>
</evidence>
<comment type="subcellular location">
    <subcellularLocation>
        <location evidence="1">Membrane</location>
        <topology evidence="1">Multi-pass membrane protein</topology>
    </subcellularLocation>
</comment>
<dbReference type="Pfam" id="PF04138">
    <property type="entry name" value="GtrA_DPMS_TM"/>
    <property type="match status" value="1"/>
</dbReference>
<evidence type="ECO:0000256" key="1">
    <source>
        <dbReference type="ARBA" id="ARBA00004141"/>
    </source>
</evidence>
<feature type="transmembrane region" description="Helical" evidence="6">
    <location>
        <begin position="34"/>
        <end position="54"/>
    </location>
</feature>
<accession>A0A1I0HN61</accession>
<name>A0A1I0HN61_9RHOB</name>
<dbReference type="GO" id="GO:0005886">
    <property type="term" value="C:plasma membrane"/>
    <property type="evidence" value="ECO:0007669"/>
    <property type="project" value="TreeGrafter"/>
</dbReference>
<keyword evidence="9" id="KW-1185">Reference proteome</keyword>
<proteinExistence type="inferred from homology"/>
<dbReference type="InterPro" id="IPR007267">
    <property type="entry name" value="GtrA_DPMS_TM"/>
</dbReference>
<sequence length="123" mass="12715">MRFALTGGAATLAHLAVAMLLIQLDVQPLVGNAVAFAIAFLVSFLGHHLFTFAGHGAAASRTLPRFTVVAGVGFLGNEILLFLLLNTGALAPEAAVVLSTGCAAASTFMLSRRWAFAGSARMQ</sequence>
<dbReference type="EMBL" id="FOHO01000012">
    <property type="protein sequence ID" value="SET85386.1"/>
    <property type="molecule type" value="Genomic_DNA"/>
</dbReference>
<dbReference type="Proteomes" id="UP000199180">
    <property type="component" value="Unassembled WGS sequence"/>
</dbReference>
<feature type="transmembrane region" description="Helical" evidence="6">
    <location>
        <begin position="66"/>
        <end position="85"/>
    </location>
</feature>
<keyword evidence="4 6" id="KW-1133">Transmembrane helix</keyword>
<dbReference type="InterPro" id="IPR051401">
    <property type="entry name" value="GtrA_CellWall_Glycosyl"/>
</dbReference>
<dbReference type="RefSeq" id="WP_175479920.1">
    <property type="nucleotide sequence ID" value="NZ_FOHO01000012.1"/>
</dbReference>
<dbReference type="STRING" id="364199.SAMN04489858_11228"/>
<dbReference type="AlphaFoldDB" id="A0A1I0HN61"/>
<evidence type="ECO:0000313" key="8">
    <source>
        <dbReference type="EMBL" id="SET85386.1"/>
    </source>
</evidence>
<organism evidence="8 9">
    <name type="scientific">Paracoccus homiensis</name>
    <dbReference type="NCBI Taxonomy" id="364199"/>
    <lineage>
        <taxon>Bacteria</taxon>
        <taxon>Pseudomonadati</taxon>
        <taxon>Pseudomonadota</taxon>
        <taxon>Alphaproteobacteria</taxon>
        <taxon>Rhodobacterales</taxon>
        <taxon>Paracoccaceae</taxon>
        <taxon>Paracoccus</taxon>
    </lineage>
</organism>
<evidence type="ECO:0000256" key="5">
    <source>
        <dbReference type="ARBA" id="ARBA00023136"/>
    </source>
</evidence>
<evidence type="ECO:0000256" key="4">
    <source>
        <dbReference type="ARBA" id="ARBA00022989"/>
    </source>
</evidence>
<feature type="domain" description="GtrA/DPMS transmembrane" evidence="7">
    <location>
        <begin position="2"/>
        <end position="116"/>
    </location>
</feature>
<feature type="transmembrane region" description="Helical" evidence="6">
    <location>
        <begin position="91"/>
        <end position="111"/>
    </location>
</feature>
<comment type="similarity">
    <text evidence="2">Belongs to the GtrA family.</text>
</comment>
<dbReference type="GO" id="GO:0000271">
    <property type="term" value="P:polysaccharide biosynthetic process"/>
    <property type="evidence" value="ECO:0007669"/>
    <property type="project" value="InterPro"/>
</dbReference>